<dbReference type="Pfam" id="PF13730">
    <property type="entry name" value="HTH_36"/>
    <property type="match status" value="1"/>
</dbReference>
<name>A0A1V4DDW7_9ENTE</name>
<evidence type="ECO:0008006" key="3">
    <source>
        <dbReference type="Google" id="ProtNLM"/>
    </source>
</evidence>
<accession>A0A1V4DDW7</accession>
<proteinExistence type="predicted"/>
<dbReference type="RefSeq" id="WP_158080127.1">
    <property type="nucleotide sequence ID" value="NZ_MVAB01000001.1"/>
</dbReference>
<dbReference type="EMBL" id="MVAB01000001">
    <property type="protein sequence ID" value="OPF86729.1"/>
    <property type="molecule type" value="Genomic_DNA"/>
</dbReference>
<dbReference type="AlphaFoldDB" id="A0A1V4DDW7"/>
<reference evidence="1 2" key="1">
    <citation type="submission" date="2017-02" db="EMBL/GenBank/DDBJ databases">
        <title>Vagococcus cremeus sp. nov., isolated from the small intestine of a marten, Martes flavigula.</title>
        <authorList>
            <person name="Tak E.J."/>
            <person name="Bae J.-W."/>
        </authorList>
    </citation>
    <scope>NUCLEOTIDE SEQUENCE [LARGE SCALE GENOMIC DNA]</scope>
    <source>
        <strain evidence="1 2">D7T301</strain>
    </source>
</reference>
<organism evidence="1 2">
    <name type="scientific">Vagococcus martis</name>
    <dbReference type="NCBI Taxonomy" id="1768210"/>
    <lineage>
        <taxon>Bacteria</taxon>
        <taxon>Bacillati</taxon>
        <taxon>Bacillota</taxon>
        <taxon>Bacilli</taxon>
        <taxon>Lactobacillales</taxon>
        <taxon>Enterococcaceae</taxon>
        <taxon>Vagococcus</taxon>
    </lineage>
</organism>
<protein>
    <recommendedName>
        <fullName evidence="3">Helix-turn-helix domain-containing protein</fullName>
    </recommendedName>
</protein>
<keyword evidence="2" id="KW-1185">Reference proteome</keyword>
<dbReference type="Gene3D" id="1.10.10.10">
    <property type="entry name" value="Winged helix-like DNA-binding domain superfamily/Winged helix DNA-binding domain"/>
    <property type="match status" value="1"/>
</dbReference>
<dbReference type="Proteomes" id="UP000189970">
    <property type="component" value="Unassembled WGS sequence"/>
</dbReference>
<dbReference type="InterPro" id="IPR036388">
    <property type="entry name" value="WH-like_DNA-bd_sf"/>
</dbReference>
<evidence type="ECO:0000313" key="2">
    <source>
        <dbReference type="Proteomes" id="UP000189970"/>
    </source>
</evidence>
<sequence length="287" mass="33810">MAIVYISVEKKYHGGQVNDTTTELLCIIPANVRYAKTISPNAKLLYGEITALCNQEGYCWASNDYFATRYGVSKTSVSKWVNQLKEQGFITVELRYKKDSKEIDQRRIRIVEEPIKEKKSTSPTKGDDPMKETFKENTITNTKNNNTKNKKSACQYTKSQLHLAKTFRDNLAKDFPKEMSRVNVSRWANDLRRIHEEENIEMSEIEEMVTWLATHDFWSRHVRNPNVLREKFERLLVEKKAQQPKKLKQKRESLPEWVNKKIREHSVSPEEERELQQKIQAFNKMHV</sequence>
<gene>
    <name evidence="1" type="ORF">BW731_00220</name>
</gene>
<comment type="caution">
    <text evidence="1">The sequence shown here is derived from an EMBL/GenBank/DDBJ whole genome shotgun (WGS) entry which is preliminary data.</text>
</comment>
<evidence type="ECO:0000313" key="1">
    <source>
        <dbReference type="EMBL" id="OPF86729.1"/>
    </source>
</evidence>